<dbReference type="EMBL" id="CAJJDP010000216">
    <property type="protein sequence ID" value="CAD8215179.1"/>
    <property type="molecule type" value="Genomic_DNA"/>
</dbReference>
<dbReference type="Proteomes" id="UP000683925">
    <property type="component" value="Unassembled WGS sequence"/>
</dbReference>
<evidence type="ECO:0000313" key="2">
    <source>
        <dbReference type="Proteomes" id="UP000683925"/>
    </source>
</evidence>
<evidence type="ECO:0000313" key="1">
    <source>
        <dbReference type="EMBL" id="CAD8215179.1"/>
    </source>
</evidence>
<sequence>MLEKRIFQMDRSYAKQMDISKNTFWVLKNLLGTLKEIMNMQLERINFKAKSKEAFRNIQTILASKSRKKPFTF</sequence>
<keyword evidence="2" id="KW-1185">Reference proteome</keyword>
<organism evidence="1 2">
    <name type="scientific">Paramecium octaurelia</name>
    <dbReference type="NCBI Taxonomy" id="43137"/>
    <lineage>
        <taxon>Eukaryota</taxon>
        <taxon>Sar</taxon>
        <taxon>Alveolata</taxon>
        <taxon>Ciliophora</taxon>
        <taxon>Intramacronucleata</taxon>
        <taxon>Oligohymenophorea</taxon>
        <taxon>Peniculida</taxon>
        <taxon>Parameciidae</taxon>
        <taxon>Paramecium</taxon>
    </lineage>
</organism>
<comment type="caution">
    <text evidence="1">The sequence shown here is derived from an EMBL/GenBank/DDBJ whole genome shotgun (WGS) entry which is preliminary data.</text>
</comment>
<protein>
    <submittedName>
        <fullName evidence="1">Uncharacterized protein</fullName>
    </submittedName>
</protein>
<proteinExistence type="predicted"/>
<gene>
    <name evidence="1" type="ORF">POCTA_138.1.T2120004</name>
</gene>
<name>A0A8S1YMN5_PAROT</name>
<accession>A0A8S1YMN5</accession>
<reference evidence="1" key="1">
    <citation type="submission" date="2021-01" db="EMBL/GenBank/DDBJ databases">
        <authorList>
            <consortium name="Genoscope - CEA"/>
            <person name="William W."/>
        </authorList>
    </citation>
    <scope>NUCLEOTIDE SEQUENCE</scope>
</reference>
<dbReference type="AlphaFoldDB" id="A0A8S1YMN5"/>